<dbReference type="EMBL" id="OU892282">
    <property type="protein sequence ID" value="CAG9770238.1"/>
    <property type="molecule type" value="Genomic_DNA"/>
</dbReference>
<gene>
    <name evidence="1" type="ORF">CEUTPL_LOCUS10693</name>
</gene>
<organism evidence="1 2">
    <name type="scientific">Ceutorhynchus assimilis</name>
    <name type="common">cabbage seed weevil</name>
    <dbReference type="NCBI Taxonomy" id="467358"/>
    <lineage>
        <taxon>Eukaryota</taxon>
        <taxon>Metazoa</taxon>
        <taxon>Ecdysozoa</taxon>
        <taxon>Arthropoda</taxon>
        <taxon>Hexapoda</taxon>
        <taxon>Insecta</taxon>
        <taxon>Pterygota</taxon>
        <taxon>Neoptera</taxon>
        <taxon>Endopterygota</taxon>
        <taxon>Coleoptera</taxon>
        <taxon>Polyphaga</taxon>
        <taxon>Cucujiformia</taxon>
        <taxon>Curculionidae</taxon>
        <taxon>Ceutorhynchinae</taxon>
        <taxon>Ceutorhynchus</taxon>
    </lineage>
</organism>
<proteinExistence type="predicted"/>
<sequence>MLNIDRDGYDCDIENLKIVSSVSVSQELVVSIFVGDNEITSSDLMWILPSSRKLSRWSQIENLLTRYTFVNDISLDSIYCFKKAQYYLQEGIKKLDEGCEYKNLLGILLNQLFLLDCKKKRYSMPTMLFSLIIFCQSSSTYERVARSVLKNNKCDKCQSLVVLAKDIQTDHTYFNSLQRGGLCIATQETKFIYFHLCAIFEYIINNKDLESMFLKTNDHHNLLSQLTLLALESDTFNIDLNKICECGANSKKIYSFASLIMSNIILNNYTKFKNSECHKNKTDSSKKRKLTTLK</sequence>
<accession>A0A9N9MYP3</accession>
<keyword evidence="2" id="KW-1185">Reference proteome</keyword>
<evidence type="ECO:0000313" key="1">
    <source>
        <dbReference type="EMBL" id="CAG9770238.1"/>
    </source>
</evidence>
<dbReference type="OrthoDB" id="6775288at2759"/>
<name>A0A9N9MYP3_9CUCU</name>
<reference evidence="1" key="1">
    <citation type="submission" date="2022-01" db="EMBL/GenBank/DDBJ databases">
        <authorList>
            <person name="King R."/>
        </authorList>
    </citation>
    <scope>NUCLEOTIDE SEQUENCE</scope>
</reference>
<dbReference type="AlphaFoldDB" id="A0A9N9MYP3"/>
<evidence type="ECO:0000313" key="2">
    <source>
        <dbReference type="Proteomes" id="UP001152799"/>
    </source>
</evidence>
<protein>
    <submittedName>
        <fullName evidence="1">Uncharacterized protein</fullName>
    </submittedName>
</protein>
<dbReference type="Proteomes" id="UP001152799">
    <property type="component" value="Chromosome 6"/>
</dbReference>